<reference evidence="1" key="1">
    <citation type="submission" date="2025-08" db="UniProtKB">
        <authorList>
            <consortium name="Ensembl"/>
        </authorList>
    </citation>
    <scope>IDENTIFICATION</scope>
</reference>
<dbReference type="AlphaFoldDB" id="A0A8C6TUQ3"/>
<evidence type="ECO:0000313" key="1">
    <source>
        <dbReference type="Ensembl" id="ENSNMLP00000023552.1"/>
    </source>
</evidence>
<evidence type="ECO:0000313" key="2">
    <source>
        <dbReference type="Proteomes" id="UP000694523"/>
    </source>
</evidence>
<protein>
    <submittedName>
        <fullName evidence="1">Uncharacterized protein</fullName>
    </submittedName>
</protein>
<accession>A0A8C6TUQ3</accession>
<dbReference type="Proteomes" id="UP000694523">
    <property type="component" value="Unplaced"/>
</dbReference>
<sequence>GGCFIRWLSFYHREYKHVGFVIGRYYTATGQPTETLLQVEASLAEGRRLKVQTEADNARFPPCNSEWSASSGGRVWCSTKRDACHLLFHCPLKFAKS</sequence>
<organism evidence="1 2">
    <name type="scientific">Neogobius melanostomus</name>
    <name type="common">round goby</name>
    <dbReference type="NCBI Taxonomy" id="47308"/>
    <lineage>
        <taxon>Eukaryota</taxon>
        <taxon>Metazoa</taxon>
        <taxon>Chordata</taxon>
        <taxon>Craniata</taxon>
        <taxon>Vertebrata</taxon>
        <taxon>Euteleostomi</taxon>
        <taxon>Actinopterygii</taxon>
        <taxon>Neopterygii</taxon>
        <taxon>Teleostei</taxon>
        <taxon>Neoteleostei</taxon>
        <taxon>Acanthomorphata</taxon>
        <taxon>Gobiaria</taxon>
        <taxon>Gobiiformes</taxon>
        <taxon>Gobioidei</taxon>
        <taxon>Gobiidae</taxon>
        <taxon>Benthophilinae</taxon>
        <taxon>Neogobiini</taxon>
        <taxon>Neogobius</taxon>
    </lineage>
</organism>
<proteinExistence type="predicted"/>
<name>A0A8C6TUQ3_9GOBI</name>
<reference evidence="1" key="2">
    <citation type="submission" date="2025-09" db="UniProtKB">
        <authorList>
            <consortium name="Ensembl"/>
        </authorList>
    </citation>
    <scope>IDENTIFICATION</scope>
</reference>
<keyword evidence="2" id="KW-1185">Reference proteome</keyword>
<dbReference type="Ensembl" id="ENSNMLT00000026353.1">
    <property type="protein sequence ID" value="ENSNMLP00000023552.1"/>
    <property type="gene ID" value="ENSNMLG00000015149.1"/>
</dbReference>